<dbReference type="PANTHER" id="PTHR43156">
    <property type="entry name" value="STAGE II SPORULATION PROTEIN E-RELATED"/>
    <property type="match status" value="1"/>
</dbReference>
<dbReference type="SUPFAM" id="SSF55785">
    <property type="entry name" value="PYP-like sensor domain (PAS domain)"/>
    <property type="match status" value="1"/>
</dbReference>
<dbReference type="EMBL" id="JBHRTR010000004">
    <property type="protein sequence ID" value="MFC3225718.1"/>
    <property type="molecule type" value="Genomic_DNA"/>
</dbReference>
<dbReference type="SMART" id="SM00331">
    <property type="entry name" value="PP2C_SIG"/>
    <property type="match status" value="1"/>
</dbReference>
<keyword evidence="4" id="KW-1185">Reference proteome</keyword>
<proteinExistence type="predicted"/>
<comment type="caution">
    <text evidence="3">The sequence shown here is derived from an EMBL/GenBank/DDBJ whole genome shotgun (WGS) entry which is preliminary data.</text>
</comment>
<dbReference type="Gene3D" id="3.60.40.10">
    <property type="entry name" value="PPM-type phosphatase domain"/>
    <property type="match status" value="1"/>
</dbReference>
<dbReference type="Gene3D" id="3.30.450.20">
    <property type="entry name" value="PAS domain"/>
    <property type="match status" value="1"/>
</dbReference>
<dbReference type="InterPro" id="IPR035965">
    <property type="entry name" value="PAS-like_dom_sf"/>
</dbReference>
<evidence type="ECO:0000313" key="4">
    <source>
        <dbReference type="Proteomes" id="UP001595528"/>
    </source>
</evidence>
<dbReference type="RefSeq" id="WP_379897451.1">
    <property type="nucleotide sequence ID" value="NZ_JBHRTR010000004.1"/>
</dbReference>
<evidence type="ECO:0000313" key="3">
    <source>
        <dbReference type="EMBL" id="MFC3225718.1"/>
    </source>
</evidence>
<feature type="domain" description="PPM-type phosphatase" evidence="2">
    <location>
        <begin position="173"/>
        <end position="398"/>
    </location>
</feature>
<dbReference type="InterPro" id="IPR001932">
    <property type="entry name" value="PPM-type_phosphatase-like_dom"/>
</dbReference>
<sequence>MDVDKTAAHLREAGAGITQGLLVVDGDLRIVFVNRPYRTFFGLDEADPLAQPGVPLAELLRHHGMLGEYGPGDVDAHVAARMDPVRARQSWSMDRQQPSGRYLNITGNPLPSGGFVFTFTDVTDRVRERERLDALVAERTRELEEVNNKLLEGIEYARMLQGSTLPPKGLLRETFGDHYLIFQPLDIVGGDFYFCVAKEYGVYFGVADCTGHGVPGALMTMLARTVMRQAVDEVGPDGPAAVLDLSDRLTRASLGQGGAGEGLDNGFDVVLCLMDDSHLRIGGAGIGLVWQGKDGLQEIAGRRGGLGYARRRQQDRPIEEVRLPVGDVQRLFLTTDGLYDLPGGEKGFGFGRRRWFDALRAGAESDFRSQCAGVVAALEAYSGDLSQRDDVTFLALDLAAGRGGEGHAAGHDS</sequence>
<name>A0ABV7KTQ1_9PROT</name>
<evidence type="ECO:0000259" key="2">
    <source>
        <dbReference type="SMART" id="SM00331"/>
    </source>
</evidence>
<gene>
    <name evidence="3" type="ORF">ACFOGJ_00650</name>
</gene>
<organism evidence="3 4">
    <name type="scientific">Marinibaculum pumilum</name>
    <dbReference type="NCBI Taxonomy" id="1766165"/>
    <lineage>
        <taxon>Bacteria</taxon>
        <taxon>Pseudomonadati</taxon>
        <taxon>Pseudomonadota</taxon>
        <taxon>Alphaproteobacteria</taxon>
        <taxon>Rhodospirillales</taxon>
        <taxon>Rhodospirillaceae</taxon>
        <taxon>Marinibaculum</taxon>
    </lineage>
</organism>
<dbReference type="InterPro" id="IPR052016">
    <property type="entry name" value="Bact_Sigma-Reg"/>
</dbReference>
<evidence type="ECO:0000256" key="1">
    <source>
        <dbReference type="ARBA" id="ARBA00022801"/>
    </source>
</evidence>
<dbReference type="PANTHER" id="PTHR43156:SF9">
    <property type="entry name" value="HAMP DOMAIN-CONTAINING PROTEIN"/>
    <property type="match status" value="1"/>
</dbReference>
<protein>
    <submittedName>
        <fullName evidence="3">PAS-domain containing protein</fullName>
    </submittedName>
</protein>
<dbReference type="InterPro" id="IPR036457">
    <property type="entry name" value="PPM-type-like_dom_sf"/>
</dbReference>
<reference evidence="4" key="1">
    <citation type="journal article" date="2019" name="Int. J. Syst. Evol. Microbiol.">
        <title>The Global Catalogue of Microorganisms (GCM) 10K type strain sequencing project: providing services to taxonomists for standard genome sequencing and annotation.</title>
        <authorList>
            <consortium name="The Broad Institute Genomics Platform"/>
            <consortium name="The Broad Institute Genome Sequencing Center for Infectious Disease"/>
            <person name="Wu L."/>
            <person name="Ma J."/>
        </authorList>
    </citation>
    <scope>NUCLEOTIDE SEQUENCE [LARGE SCALE GENOMIC DNA]</scope>
    <source>
        <strain evidence="4">KCTC 42964</strain>
    </source>
</reference>
<keyword evidence="1" id="KW-0378">Hydrolase</keyword>
<dbReference type="CDD" id="cd00130">
    <property type="entry name" value="PAS"/>
    <property type="match status" value="1"/>
</dbReference>
<dbReference type="InterPro" id="IPR000014">
    <property type="entry name" value="PAS"/>
</dbReference>
<dbReference type="Proteomes" id="UP001595528">
    <property type="component" value="Unassembled WGS sequence"/>
</dbReference>
<accession>A0ABV7KTQ1</accession>
<dbReference type="Pfam" id="PF12860">
    <property type="entry name" value="PAS_7"/>
    <property type="match status" value="1"/>
</dbReference>
<dbReference type="Pfam" id="PF07228">
    <property type="entry name" value="SpoIIE"/>
    <property type="match status" value="1"/>
</dbReference>